<dbReference type="EnsemblPlants" id="AVESA.00010b.r2.4AG0653680.1">
    <property type="protein sequence ID" value="AVESA.00010b.r2.4AG0653680.1.CDS"/>
    <property type="gene ID" value="AVESA.00010b.r2.4AG0653680"/>
</dbReference>
<protein>
    <submittedName>
        <fullName evidence="1">Uncharacterized protein</fullName>
    </submittedName>
</protein>
<proteinExistence type="predicted"/>
<sequence>MSSCSSINTRAGSRFMNNKASKQGSNFPASQRKLAMSSSSSTIKAAMVAPTKIGPSGFGATEGSAQDIDSNSKPKALQQIDIWAKDGSAGRIDAISFIYADQDSQTVTVPAWGNTEASGKSTITIGSGEYLTKLCGTTANNCVTSLTFSTSKPATYGPYGRSPTTGEQEFTIDVDGDSIVAFYGRSDHYLRAIGAYSGPQA</sequence>
<organism evidence="1 2">
    <name type="scientific">Avena sativa</name>
    <name type="common">Oat</name>
    <dbReference type="NCBI Taxonomy" id="4498"/>
    <lineage>
        <taxon>Eukaryota</taxon>
        <taxon>Viridiplantae</taxon>
        <taxon>Streptophyta</taxon>
        <taxon>Embryophyta</taxon>
        <taxon>Tracheophyta</taxon>
        <taxon>Spermatophyta</taxon>
        <taxon>Magnoliopsida</taxon>
        <taxon>Liliopsida</taxon>
        <taxon>Poales</taxon>
        <taxon>Poaceae</taxon>
        <taxon>BOP clade</taxon>
        <taxon>Pooideae</taxon>
        <taxon>Poodae</taxon>
        <taxon>Poeae</taxon>
        <taxon>Poeae Chloroplast Group 1 (Aveneae type)</taxon>
        <taxon>Aveninae</taxon>
        <taxon>Avena</taxon>
    </lineage>
</organism>
<reference evidence="1" key="1">
    <citation type="submission" date="2021-05" db="EMBL/GenBank/DDBJ databases">
        <authorList>
            <person name="Scholz U."/>
            <person name="Mascher M."/>
            <person name="Fiebig A."/>
        </authorList>
    </citation>
    <scope>NUCLEOTIDE SEQUENCE [LARGE SCALE GENOMIC DNA]</scope>
</reference>
<evidence type="ECO:0000313" key="2">
    <source>
        <dbReference type="Proteomes" id="UP001732700"/>
    </source>
</evidence>
<keyword evidence="2" id="KW-1185">Reference proteome</keyword>
<accession>A0ACD5WNJ8</accession>
<evidence type="ECO:0000313" key="1">
    <source>
        <dbReference type="EnsemblPlants" id="AVESA.00010b.r2.4AG0653680.1.CDS"/>
    </source>
</evidence>
<reference evidence="1" key="2">
    <citation type="submission" date="2025-09" db="UniProtKB">
        <authorList>
            <consortium name="EnsemblPlants"/>
        </authorList>
    </citation>
    <scope>IDENTIFICATION</scope>
</reference>
<name>A0ACD5WNJ8_AVESA</name>
<dbReference type="Proteomes" id="UP001732700">
    <property type="component" value="Chromosome 4A"/>
</dbReference>